<feature type="chain" id="PRO_5018647806" evidence="5">
    <location>
        <begin position="26"/>
        <end position="404"/>
    </location>
</feature>
<gene>
    <name evidence="7" type="ORF">EK386_05930</name>
</gene>
<dbReference type="AlphaFoldDB" id="A0A3S0RKE7"/>
<feature type="signal peptide" evidence="5">
    <location>
        <begin position="1"/>
        <end position="25"/>
    </location>
</feature>
<evidence type="ECO:0000256" key="4">
    <source>
        <dbReference type="ARBA" id="ARBA00022970"/>
    </source>
</evidence>
<evidence type="ECO:0000313" key="7">
    <source>
        <dbReference type="EMBL" id="RUL54703.1"/>
    </source>
</evidence>
<dbReference type="Proteomes" id="UP000287910">
    <property type="component" value="Unassembled WGS sequence"/>
</dbReference>
<keyword evidence="2" id="KW-0813">Transport</keyword>
<dbReference type="EMBL" id="RYYR01000006">
    <property type="protein sequence ID" value="RUL54703.1"/>
    <property type="molecule type" value="Genomic_DNA"/>
</dbReference>
<evidence type="ECO:0000256" key="1">
    <source>
        <dbReference type="ARBA" id="ARBA00010062"/>
    </source>
</evidence>
<dbReference type="Pfam" id="PF13458">
    <property type="entry name" value="Peripla_BP_6"/>
    <property type="match status" value="1"/>
</dbReference>
<dbReference type="PRINTS" id="PR00337">
    <property type="entry name" value="LEUILEVALBP"/>
</dbReference>
<dbReference type="InterPro" id="IPR000709">
    <property type="entry name" value="Leu_Ile_Val-bd"/>
</dbReference>
<dbReference type="GO" id="GO:0006865">
    <property type="term" value="P:amino acid transport"/>
    <property type="evidence" value="ECO:0007669"/>
    <property type="project" value="UniProtKB-KW"/>
</dbReference>
<keyword evidence="8" id="KW-1185">Reference proteome</keyword>
<dbReference type="InterPro" id="IPR028082">
    <property type="entry name" value="Peripla_BP_I"/>
</dbReference>
<keyword evidence="3 5" id="KW-0732">Signal</keyword>
<accession>A0A3S0RKE7</accession>
<proteinExistence type="inferred from homology"/>
<sequence>MTEKKTLKRFASVFLTSSLIVGALAGCGSKEEGTSTDSGGSTSDDTSEVIKIGANLELSGAVASYGSSIGKGAELAVEEINAAGGIDGKKIELVKVDNKSENSEATNAAIKLATQDKVAAMIAPATSGNVIATAQIANQYKIPTVTASGTAPNVTENEDGSINDFVFRTCFIDPFQGVVAANFATEELKAKNVAIYADNSSDYAKGLAAAFKEQIEANGGTVVKEEAYVADDVDFKSTLTNIKSANPDFVFIPGYYEEVGLIVKQARELGIDVPLMGADGWDSPTLVELAGKDALNNTFITNHYSSQDPDETIQSFVDAFEAKFSEAPNAFHALGYDTVYYIVDAIKRAGSADGEAIQKALAETTDLSLITGTFSVDEKHNPVKSATVLEYVDGNQQFNSKVNP</sequence>
<dbReference type="Gene3D" id="3.40.50.2300">
    <property type="match status" value="2"/>
</dbReference>
<dbReference type="PROSITE" id="PS51257">
    <property type="entry name" value="PROKAR_LIPOPROTEIN"/>
    <property type="match status" value="1"/>
</dbReference>
<keyword evidence="4" id="KW-0029">Amino-acid transport</keyword>
<evidence type="ECO:0000256" key="5">
    <source>
        <dbReference type="SAM" id="SignalP"/>
    </source>
</evidence>
<protein>
    <submittedName>
        <fullName evidence="7">ABC transporter substrate-binding protein</fullName>
    </submittedName>
</protein>
<evidence type="ECO:0000256" key="3">
    <source>
        <dbReference type="ARBA" id="ARBA00022729"/>
    </source>
</evidence>
<reference evidence="7 8" key="1">
    <citation type="submission" date="2018-12" db="EMBL/GenBank/DDBJ databases">
        <title>Lysinibacillus antri sp. nov., isolated from a cave soil.</title>
        <authorList>
            <person name="Narsing Rao M.P."/>
            <person name="Zhang H."/>
            <person name="Dong Z.-Y."/>
            <person name="Niu X.-K."/>
            <person name="Zhang K."/>
            <person name="Fang B.-Z."/>
            <person name="Kang Y.-Q."/>
            <person name="Xiao M."/>
            <person name="Li W.-J."/>
        </authorList>
    </citation>
    <scope>NUCLEOTIDE SEQUENCE [LARGE SCALE GENOMIC DNA]</scope>
    <source>
        <strain evidence="7 8">SYSU K30002</strain>
    </source>
</reference>
<comment type="similarity">
    <text evidence="1">Belongs to the leucine-binding protein family.</text>
</comment>
<dbReference type="InterPro" id="IPR028081">
    <property type="entry name" value="Leu-bd"/>
</dbReference>
<feature type="domain" description="Leucine-binding protein" evidence="6">
    <location>
        <begin position="50"/>
        <end position="394"/>
    </location>
</feature>
<comment type="caution">
    <text evidence="7">The sequence shown here is derived from an EMBL/GenBank/DDBJ whole genome shotgun (WGS) entry which is preliminary data.</text>
</comment>
<dbReference type="SUPFAM" id="SSF53822">
    <property type="entry name" value="Periplasmic binding protein-like I"/>
    <property type="match status" value="1"/>
</dbReference>
<name>A0A3S0RKE7_9BACI</name>
<dbReference type="InterPro" id="IPR051010">
    <property type="entry name" value="BCAA_transport"/>
</dbReference>
<dbReference type="PANTHER" id="PTHR30483">
    <property type="entry name" value="LEUCINE-SPECIFIC-BINDING PROTEIN"/>
    <property type="match status" value="1"/>
</dbReference>
<organism evidence="7 8">
    <name type="scientific">Lysinibacillus antri</name>
    <dbReference type="NCBI Taxonomy" id="2498145"/>
    <lineage>
        <taxon>Bacteria</taxon>
        <taxon>Bacillati</taxon>
        <taxon>Bacillota</taxon>
        <taxon>Bacilli</taxon>
        <taxon>Bacillales</taxon>
        <taxon>Bacillaceae</taxon>
        <taxon>Lysinibacillus</taxon>
    </lineage>
</organism>
<dbReference type="PANTHER" id="PTHR30483:SF6">
    <property type="entry name" value="PERIPLASMIC BINDING PROTEIN OF ABC TRANSPORTER FOR NATURAL AMINO ACIDS"/>
    <property type="match status" value="1"/>
</dbReference>
<evidence type="ECO:0000259" key="6">
    <source>
        <dbReference type="Pfam" id="PF13458"/>
    </source>
</evidence>
<dbReference type="CDD" id="cd06347">
    <property type="entry name" value="PBP1_ABC_LivK_ligand_binding-like"/>
    <property type="match status" value="1"/>
</dbReference>
<dbReference type="RefSeq" id="WP_126658122.1">
    <property type="nucleotide sequence ID" value="NZ_RYYR01000006.1"/>
</dbReference>
<evidence type="ECO:0000256" key="2">
    <source>
        <dbReference type="ARBA" id="ARBA00022448"/>
    </source>
</evidence>
<evidence type="ECO:0000313" key="8">
    <source>
        <dbReference type="Proteomes" id="UP000287910"/>
    </source>
</evidence>